<evidence type="ECO:0000313" key="2">
    <source>
        <dbReference type="WBParaSite" id="ES5_v2.g12745.t1"/>
    </source>
</evidence>
<proteinExistence type="predicted"/>
<accession>A0AC34F729</accession>
<sequence length="456" mass="51955">MDKGDSFDQHLAVLHKLQSDPAYAIYWKNWKACQSWMNKCDETYLEYQKSIAWQRAQDDLTSLLDSIKTAEGKISAADVAEIPDNGDIVMEDTEQLSEFYRISMEHKKQRAEERDRQKEEEEKQPKVEYVDAKDVGIHGISSFNIEKKTFGEKAQEHLAETQKKYGPHAEKVITLESTMNYKFDELISKFAPPLWPNIPFRFIMGRKRHVISSVTETAAGDESPDESERPPPIVMAEESPPKKTRRKSKTKTPESDTAATRTSKRTRKPTTHYDDEEFFNEFRAKNKRRRVKQEIGAFEDEEGNEKQASESQDEDTVDDMPTTSRKAAAVKETSTTSKRKEAVQGSPPPSTMKGNAPAKLVTPKNEILEEPDIIPLEHSPPLLQRASILPQFDVSALYASASSQEKFRKAAASSTNHFANPVRQKQYPAPRPQSNRNFPTQSADTQYPRVILPRTF</sequence>
<dbReference type="Proteomes" id="UP000887579">
    <property type="component" value="Unplaced"/>
</dbReference>
<evidence type="ECO:0000313" key="1">
    <source>
        <dbReference type="Proteomes" id="UP000887579"/>
    </source>
</evidence>
<reference evidence="2" key="1">
    <citation type="submission" date="2022-11" db="UniProtKB">
        <authorList>
            <consortium name="WormBaseParasite"/>
        </authorList>
    </citation>
    <scope>IDENTIFICATION</scope>
</reference>
<name>A0AC34F729_9BILA</name>
<dbReference type="WBParaSite" id="ES5_v2.g12745.t1">
    <property type="protein sequence ID" value="ES5_v2.g12745.t1"/>
    <property type="gene ID" value="ES5_v2.g12745"/>
</dbReference>
<organism evidence="1 2">
    <name type="scientific">Panagrolaimus sp. ES5</name>
    <dbReference type="NCBI Taxonomy" id="591445"/>
    <lineage>
        <taxon>Eukaryota</taxon>
        <taxon>Metazoa</taxon>
        <taxon>Ecdysozoa</taxon>
        <taxon>Nematoda</taxon>
        <taxon>Chromadorea</taxon>
        <taxon>Rhabditida</taxon>
        <taxon>Tylenchina</taxon>
        <taxon>Panagrolaimomorpha</taxon>
        <taxon>Panagrolaimoidea</taxon>
        <taxon>Panagrolaimidae</taxon>
        <taxon>Panagrolaimus</taxon>
    </lineage>
</organism>
<protein>
    <submittedName>
        <fullName evidence="2">Uncharacterized protein</fullName>
    </submittedName>
</protein>